<dbReference type="SUPFAM" id="SSF51735">
    <property type="entry name" value="NAD(P)-binding Rossmann-fold domains"/>
    <property type="match status" value="1"/>
</dbReference>
<dbReference type="Pfam" id="PF16363">
    <property type="entry name" value="GDP_Man_Dehyd"/>
    <property type="match status" value="1"/>
</dbReference>
<dbReference type="CDD" id="cd05246">
    <property type="entry name" value="dTDP_GD_SDR_e"/>
    <property type="match status" value="1"/>
</dbReference>
<dbReference type="OrthoDB" id="9801785at2"/>
<dbReference type="RefSeq" id="WP_092420043.1">
    <property type="nucleotide sequence ID" value="NZ_FPCK01000001.1"/>
</dbReference>
<keyword evidence="6 7" id="KW-0456">Lyase</keyword>
<evidence type="ECO:0000256" key="6">
    <source>
        <dbReference type="ARBA" id="ARBA00023239"/>
    </source>
</evidence>
<dbReference type="InterPro" id="IPR005888">
    <property type="entry name" value="dTDP_Gluc_deHydtase"/>
</dbReference>
<dbReference type="InterPro" id="IPR036291">
    <property type="entry name" value="NAD(P)-bd_dom_sf"/>
</dbReference>
<comment type="catalytic activity">
    <reaction evidence="1 7">
        <text>dTDP-alpha-D-glucose = dTDP-4-dehydro-6-deoxy-alpha-D-glucose + H2O</text>
        <dbReference type="Rhea" id="RHEA:17221"/>
        <dbReference type="ChEBI" id="CHEBI:15377"/>
        <dbReference type="ChEBI" id="CHEBI:57477"/>
        <dbReference type="ChEBI" id="CHEBI:57649"/>
        <dbReference type="EC" id="4.2.1.46"/>
    </reaction>
</comment>
<feature type="domain" description="NAD(P)-binding" evidence="8">
    <location>
        <begin position="4"/>
        <end position="323"/>
    </location>
</feature>
<evidence type="ECO:0000256" key="1">
    <source>
        <dbReference type="ARBA" id="ARBA00001539"/>
    </source>
</evidence>
<dbReference type="NCBIfam" id="TIGR01181">
    <property type="entry name" value="dTDP_gluc_dehyt"/>
    <property type="match status" value="1"/>
</dbReference>
<dbReference type="EC" id="4.2.1.46" evidence="4 7"/>
<evidence type="ECO:0000256" key="2">
    <source>
        <dbReference type="ARBA" id="ARBA00001911"/>
    </source>
</evidence>
<reference evidence="9 10" key="1">
    <citation type="submission" date="2016-10" db="EMBL/GenBank/DDBJ databases">
        <authorList>
            <person name="de Groot N.N."/>
        </authorList>
    </citation>
    <scope>NUCLEOTIDE SEQUENCE [LARGE SCALE GENOMIC DNA]</scope>
    <source>
        <strain evidence="9 10">IPL20</strain>
    </source>
</reference>
<dbReference type="STRING" id="429728.SAMN05216456_0335"/>
<evidence type="ECO:0000256" key="5">
    <source>
        <dbReference type="ARBA" id="ARBA00023027"/>
    </source>
</evidence>
<organism evidence="9 10">
    <name type="scientific">Devosia crocina</name>
    <dbReference type="NCBI Taxonomy" id="429728"/>
    <lineage>
        <taxon>Bacteria</taxon>
        <taxon>Pseudomonadati</taxon>
        <taxon>Pseudomonadota</taxon>
        <taxon>Alphaproteobacteria</taxon>
        <taxon>Hyphomicrobiales</taxon>
        <taxon>Devosiaceae</taxon>
        <taxon>Devosia</taxon>
    </lineage>
</organism>
<evidence type="ECO:0000313" key="10">
    <source>
        <dbReference type="Proteomes" id="UP000199074"/>
    </source>
</evidence>
<dbReference type="Proteomes" id="UP000199074">
    <property type="component" value="Unassembled WGS sequence"/>
</dbReference>
<dbReference type="Gene3D" id="3.40.50.720">
    <property type="entry name" value="NAD(P)-binding Rossmann-like Domain"/>
    <property type="match status" value="1"/>
</dbReference>
<dbReference type="InterPro" id="IPR016040">
    <property type="entry name" value="NAD(P)-bd_dom"/>
</dbReference>
<dbReference type="Gene3D" id="3.90.25.10">
    <property type="entry name" value="UDP-galactose 4-epimerase, domain 1"/>
    <property type="match status" value="1"/>
</dbReference>
<dbReference type="AlphaFoldDB" id="A0A1I7MZ54"/>
<evidence type="ECO:0000256" key="7">
    <source>
        <dbReference type="RuleBase" id="RU004473"/>
    </source>
</evidence>
<protein>
    <recommendedName>
        <fullName evidence="4 7">dTDP-glucose 4,6-dehydratase</fullName>
        <ecNumber evidence="4 7">4.2.1.46</ecNumber>
    </recommendedName>
</protein>
<gene>
    <name evidence="9" type="ORF">SAMN05216456_0335</name>
</gene>
<dbReference type="EMBL" id="FPCK01000001">
    <property type="protein sequence ID" value="SFV27681.1"/>
    <property type="molecule type" value="Genomic_DNA"/>
</dbReference>
<evidence type="ECO:0000256" key="3">
    <source>
        <dbReference type="ARBA" id="ARBA00008178"/>
    </source>
</evidence>
<evidence type="ECO:0000259" key="8">
    <source>
        <dbReference type="Pfam" id="PF16363"/>
    </source>
</evidence>
<dbReference type="GO" id="GO:0008460">
    <property type="term" value="F:dTDP-glucose 4,6-dehydratase activity"/>
    <property type="evidence" value="ECO:0007669"/>
    <property type="project" value="UniProtKB-EC"/>
</dbReference>
<keyword evidence="10" id="KW-1185">Reference proteome</keyword>
<comment type="similarity">
    <text evidence="3 7">Belongs to the NAD(P)-dependent epimerase/dehydratase family. dTDP-glucose dehydratase subfamily.</text>
</comment>
<dbReference type="GO" id="GO:0009225">
    <property type="term" value="P:nucleotide-sugar metabolic process"/>
    <property type="evidence" value="ECO:0007669"/>
    <property type="project" value="InterPro"/>
</dbReference>
<accession>A0A1I7MZ54</accession>
<evidence type="ECO:0000313" key="9">
    <source>
        <dbReference type="EMBL" id="SFV27681.1"/>
    </source>
</evidence>
<dbReference type="PANTHER" id="PTHR43000">
    <property type="entry name" value="DTDP-D-GLUCOSE 4,6-DEHYDRATASE-RELATED"/>
    <property type="match status" value="1"/>
</dbReference>
<evidence type="ECO:0000256" key="4">
    <source>
        <dbReference type="ARBA" id="ARBA00011990"/>
    </source>
</evidence>
<sequence>MNFLVTGGAGFIGSALCRLLARNSQDRVVVLDKLTYAGSMGSLRQICSQPNFRFVRGDIRDRQLVSALLAEEKIGIVIHLAAETHVDRSIDSPAVVVDTNVVGTLVLLEAALAYQRSLPHAEQLAFRFHHVSTDEVFGDLDASDPCFTEQSPYAPSSPYSASKAAADHLVRAWHRTYGLPVVLTNCSNNHGPFQFPEKLIPLTILNALQGSAIPIYGTGRNVRDWLHVEDHARALAIVAKEGRLGTSYNIGGQAECTNLDLVEMICDILDQKRPLPWGKSYRSLITFVPDRPGHDRRYGLDTTKIRNELGWAPRHSLRSGIENTVDWYLHNDWWWEPIRAHRYQGTRLGLENNSLHRKDDGRGSFGLSALPAQKSFDQISN</sequence>
<name>A0A1I7MZ54_9HYPH</name>
<comment type="cofactor">
    <cofactor evidence="2 7">
        <name>NAD(+)</name>
        <dbReference type="ChEBI" id="CHEBI:57540"/>
    </cofactor>
</comment>
<proteinExistence type="inferred from homology"/>
<keyword evidence="5" id="KW-0520">NAD</keyword>